<comment type="caution">
    <text evidence="1">The sequence shown here is derived from an EMBL/GenBank/DDBJ whole genome shotgun (WGS) entry which is preliminary data.</text>
</comment>
<name>A0ACC2BFC2_DIPCM</name>
<accession>A0ACC2BFC2</accession>
<keyword evidence="2" id="KW-1185">Reference proteome</keyword>
<evidence type="ECO:0000313" key="2">
    <source>
        <dbReference type="Proteomes" id="UP001162992"/>
    </source>
</evidence>
<dbReference type="EMBL" id="CM055106">
    <property type="protein sequence ID" value="KAJ7528425.1"/>
    <property type="molecule type" value="Genomic_DNA"/>
</dbReference>
<proteinExistence type="predicted"/>
<organism evidence="1 2">
    <name type="scientific">Diphasiastrum complanatum</name>
    <name type="common">Issler's clubmoss</name>
    <name type="synonym">Lycopodium complanatum</name>
    <dbReference type="NCBI Taxonomy" id="34168"/>
    <lineage>
        <taxon>Eukaryota</taxon>
        <taxon>Viridiplantae</taxon>
        <taxon>Streptophyta</taxon>
        <taxon>Embryophyta</taxon>
        <taxon>Tracheophyta</taxon>
        <taxon>Lycopodiopsida</taxon>
        <taxon>Lycopodiales</taxon>
        <taxon>Lycopodiaceae</taxon>
        <taxon>Lycopodioideae</taxon>
        <taxon>Diphasiastrum</taxon>
    </lineage>
</organism>
<reference evidence="2" key="1">
    <citation type="journal article" date="2024" name="Proc. Natl. Acad. Sci. U.S.A.">
        <title>Extraordinary preservation of gene collinearity over three hundred million years revealed in homosporous lycophytes.</title>
        <authorList>
            <person name="Li C."/>
            <person name="Wickell D."/>
            <person name="Kuo L.Y."/>
            <person name="Chen X."/>
            <person name="Nie B."/>
            <person name="Liao X."/>
            <person name="Peng D."/>
            <person name="Ji J."/>
            <person name="Jenkins J."/>
            <person name="Williams M."/>
            <person name="Shu S."/>
            <person name="Plott C."/>
            <person name="Barry K."/>
            <person name="Rajasekar S."/>
            <person name="Grimwood J."/>
            <person name="Han X."/>
            <person name="Sun S."/>
            <person name="Hou Z."/>
            <person name="He W."/>
            <person name="Dai G."/>
            <person name="Sun C."/>
            <person name="Schmutz J."/>
            <person name="Leebens-Mack J.H."/>
            <person name="Li F.W."/>
            <person name="Wang L."/>
        </authorList>
    </citation>
    <scope>NUCLEOTIDE SEQUENCE [LARGE SCALE GENOMIC DNA]</scope>
    <source>
        <strain evidence="2">cv. PW_Plant_1</strain>
    </source>
</reference>
<dbReference type="Proteomes" id="UP001162992">
    <property type="component" value="Chromosome 15"/>
</dbReference>
<evidence type="ECO:0000313" key="1">
    <source>
        <dbReference type="EMBL" id="KAJ7528425.1"/>
    </source>
</evidence>
<protein>
    <submittedName>
        <fullName evidence="1">Uncharacterized protein</fullName>
    </submittedName>
</protein>
<gene>
    <name evidence="1" type="ORF">O6H91_15G003100</name>
</gene>
<sequence>MGRLYMAKKKPLLQLGGVLKLYEKSYIQLNDIFFSLENPCFYKNKAAYKLYSEAFPVSQRKRTIILPSSLTSAGSFQSEPRFCSTTRSGQGICESTALSRLFGRHSLRIHDTLPTALVAGAVINFNWLIMPVTRSFSNEANFETSNFEKSKDSEDCKVTDSGALGNDSFQTSDSGGFQQICAFLKEGKWGQDIALNIAKLDLHLRSEDISCLLLQSVEIDVTLGFFRWARLQKRYEVDCSVYMTLFKALSDGKRAGDLWWLINEMQKNGLPVSNSMLVTVIELYSSMRRIDEALKVFENFKKFECTPTTANYNFILKLLSSVGNNLKINMLYNEMKRIGCSPDTTTYAIMIGMLGRAGKYDEAQRLLQDMGSRGCTADVRAYATLIKSFGQAGKVDSALQHFNEMKERNIAANEEVYCYLIDSLAEVGKLDESNGLFQEMEKLGVKPSASTCICLITAFIKSGKQVEACSLFDQMTAKNHISKSAIEPVILKLRKIHKIDFAWDFLHALFSRDYRPDAAMHYFLVHAFCMANRADLALKVFHQAVIDNEENALVETFNVLIESLGKVDVEGARQLFQLMKNRGRVPDVATYNCVIEILLKGSLPDAAYDMFQQMVQQNCQGNLVTYKLLVKLLTHPKHVGHSPTALNSFWKEAKVEEAHEFLSELSRKGLLTFGEVDRKGCCYGSTEIWSPSSVQSKM</sequence>